<dbReference type="Proteomes" id="UP000887023">
    <property type="component" value="Chromosome"/>
</dbReference>
<proteinExistence type="inferred from homology"/>
<dbReference type="GO" id="GO:0102559">
    <property type="term" value="F:peptide chain release factor N(5)-glutamine methyltransferase activity"/>
    <property type="evidence" value="ECO:0007669"/>
    <property type="project" value="UniProtKB-EC"/>
</dbReference>
<dbReference type="InterPro" id="IPR004556">
    <property type="entry name" value="HemK-like"/>
</dbReference>
<evidence type="ECO:0000256" key="4">
    <source>
        <dbReference type="ARBA" id="ARBA00048391"/>
    </source>
</evidence>
<feature type="domain" description="Methyltransferase small" evidence="6">
    <location>
        <begin position="110"/>
        <end position="194"/>
    </location>
</feature>
<dbReference type="GO" id="GO:0032259">
    <property type="term" value="P:methylation"/>
    <property type="evidence" value="ECO:0007669"/>
    <property type="project" value="UniProtKB-KW"/>
</dbReference>
<dbReference type="Pfam" id="PF17827">
    <property type="entry name" value="PrmC_N"/>
    <property type="match status" value="1"/>
</dbReference>
<accession>A0ABX8SCQ3</accession>
<feature type="binding site" evidence="5">
    <location>
        <position position="191"/>
    </location>
    <ligand>
        <name>S-adenosyl-L-methionine</name>
        <dbReference type="ChEBI" id="CHEBI:59789"/>
    </ligand>
</feature>
<dbReference type="PANTHER" id="PTHR18895:SF74">
    <property type="entry name" value="MTRF1L RELEASE FACTOR GLUTAMINE METHYLTRANSFERASE"/>
    <property type="match status" value="1"/>
</dbReference>
<feature type="binding site" evidence="5">
    <location>
        <begin position="191"/>
        <end position="194"/>
    </location>
    <ligand>
        <name>substrate</name>
    </ligand>
</feature>
<name>A0ABX8SCQ3_9ACTN</name>
<evidence type="ECO:0000259" key="6">
    <source>
        <dbReference type="Pfam" id="PF05175"/>
    </source>
</evidence>
<protein>
    <recommendedName>
        <fullName evidence="5">Release factor glutamine methyltransferase</fullName>
        <shortName evidence="5">RF MTase</shortName>
        <ecNumber evidence="5">2.1.1.297</ecNumber>
    </recommendedName>
    <alternativeName>
        <fullName evidence="5">N5-glutamine methyltransferase PrmC</fullName>
    </alternativeName>
    <alternativeName>
        <fullName evidence="5">Protein-(glutamine-N5) MTase PrmC</fullName>
    </alternativeName>
    <alternativeName>
        <fullName evidence="5">Protein-glutamine N-methyltransferase PrmC</fullName>
    </alternativeName>
</protein>
<feature type="binding site" evidence="5">
    <location>
        <position position="141"/>
    </location>
    <ligand>
        <name>S-adenosyl-L-methionine</name>
        <dbReference type="ChEBI" id="CHEBI:59789"/>
    </ligand>
</feature>
<keyword evidence="2 5" id="KW-0808">Transferase</keyword>
<evidence type="ECO:0000256" key="5">
    <source>
        <dbReference type="HAMAP-Rule" id="MF_02126"/>
    </source>
</evidence>
<evidence type="ECO:0000256" key="2">
    <source>
        <dbReference type="ARBA" id="ARBA00022679"/>
    </source>
</evidence>
<dbReference type="EMBL" id="CP079105">
    <property type="protein sequence ID" value="QXQ15685.1"/>
    <property type="molecule type" value="Genomic_DNA"/>
</dbReference>
<feature type="domain" description="Release factor glutamine methyltransferase N-terminal" evidence="7">
    <location>
        <begin position="5"/>
        <end position="71"/>
    </location>
</feature>
<dbReference type="InterPro" id="IPR040758">
    <property type="entry name" value="PrmC_N"/>
</dbReference>
<keyword evidence="3 5" id="KW-0949">S-adenosyl-L-methionine</keyword>
<dbReference type="InterPro" id="IPR019874">
    <property type="entry name" value="RF_methyltr_PrmC"/>
</dbReference>
<dbReference type="Gene3D" id="1.10.8.10">
    <property type="entry name" value="DNA helicase RuvA subunit, C-terminal domain"/>
    <property type="match status" value="1"/>
</dbReference>
<dbReference type="InterPro" id="IPR002052">
    <property type="entry name" value="DNA_methylase_N6_adenine_CS"/>
</dbReference>
<keyword evidence="9" id="KW-1185">Reference proteome</keyword>
<dbReference type="EC" id="2.1.1.297" evidence="5"/>
<reference evidence="8" key="1">
    <citation type="submission" date="2021-07" db="EMBL/GenBank/DDBJ databases">
        <title>Candidatus Kaistella beijingensis sp. nov. isolated from a municipal wastewater treatment plant is involved in sludge foaming.</title>
        <authorList>
            <person name="Song Y."/>
            <person name="Liu S.-J."/>
        </authorList>
    </citation>
    <scope>NUCLEOTIDE SEQUENCE</scope>
    <source>
        <strain evidence="8">DSM 43998</strain>
    </source>
</reference>
<comment type="catalytic activity">
    <reaction evidence="4 5">
        <text>L-glutaminyl-[peptide chain release factor] + S-adenosyl-L-methionine = N(5)-methyl-L-glutaminyl-[peptide chain release factor] + S-adenosyl-L-homocysteine + H(+)</text>
        <dbReference type="Rhea" id="RHEA:42896"/>
        <dbReference type="Rhea" id="RHEA-COMP:10271"/>
        <dbReference type="Rhea" id="RHEA-COMP:10272"/>
        <dbReference type="ChEBI" id="CHEBI:15378"/>
        <dbReference type="ChEBI" id="CHEBI:30011"/>
        <dbReference type="ChEBI" id="CHEBI:57856"/>
        <dbReference type="ChEBI" id="CHEBI:59789"/>
        <dbReference type="ChEBI" id="CHEBI:61891"/>
        <dbReference type="EC" id="2.1.1.297"/>
    </reaction>
</comment>
<dbReference type="InterPro" id="IPR050320">
    <property type="entry name" value="N5-glutamine_MTase"/>
</dbReference>
<evidence type="ECO:0000313" key="8">
    <source>
        <dbReference type="EMBL" id="QXQ15685.1"/>
    </source>
</evidence>
<evidence type="ECO:0000256" key="3">
    <source>
        <dbReference type="ARBA" id="ARBA00022691"/>
    </source>
</evidence>
<comment type="function">
    <text evidence="5">Methylates the class 1 translation termination release factors RF1/PrfA and RF2/PrfB on the glutamine residue of the universally conserved GGQ motif.</text>
</comment>
<dbReference type="CDD" id="cd02440">
    <property type="entry name" value="AdoMet_MTases"/>
    <property type="match status" value="1"/>
</dbReference>
<dbReference type="Gene3D" id="3.40.50.150">
    <property type="entry name" value="Vaccinia Virus protein VP39"/>
    <property type="match status" value="1"/>
</dbReference>
<evidence type="ECO:0000256" key="1">
    <source>
        <dbReference type="ARBA" id="ARBA00022603"/>
    </source>
</evidence>
<comment type="caution">
    <text evidence="5">Lacks conserved residue(s) required for the propagation of feature annotation.</text>
</comment>
<dbReference type="NCBIfam" id="TIGR03534">
    <property type="entry name" value="RF_mod_PrmC"/>
    <property type="match status" value="1"/>
</dbReference>
<dbReference type="HAMAP" id="MF_02126">
    <property type="entry name" value="RF_methyltr_PrmC"/>
    <property type="match status" value="1"/>
</dbReference>
<dbReference type="SUPFAM" id="SSF53335">
    <property type="entry name" value="S-adenosyl-L-methionine-dependent methyltransferases"/>
    <property type="match status" value="1"/>
</dbReference>
<keyword evidence="1 5" id="KW-0489">Methyltransferase</keyword>
<dbReference type="Pfam" id="PF05175">
    <property type="entry name" value="MTS"/>
    <property type="match status" value="1"/>
</dbReference>
<evidence type="ECO:0000313" key="9">
    <source>
        <dbReference type="Proteomes" id="UP000887023"/>
    </source>
</evidence>
<gene>
    <name evidence="5 8" type="primary">prmC</name>
    <name evidence="8" type="ORF">KV203_04985</name>
</gene>
<dbReference type="InterPro" id="IPR029063">
    <property type="entry name" value="SAM-dependent_MTases_sf"/>
</dbReference>
<sequence>MRAELAAATTRLRAAGVPTPRADAELLAAHLLGVPRTRLGLLDAPPDELFADYRALVEQRAQRVPLHYVTGIAGFGPIEVQVGPGVFVPRPETEALLEWALGALPTAGSAQPVLLDLCTGSGALALALAHDRPDAIVHAIEADPRALAWARRNAIVRADAGDRPIELRRVDVTDPRALVELTGQVDLVVANPPYVPVGVPIDPEVARYEPPGAVFAGADGLSVIRPLIANVTRWLRPGGAVAVEHDDAGRPAVLELFTATRMFDEITAHSDLAGRPRFVTARRADRMEE</sequence>
<comment type="similarity">
    <text evidence="5">Belongs to the protein N5-glutamine methyltransferase family. PrmC subfamily.</text>
</comment>
<dbReference type="NCBIfam" id="TIGR00536">
    <property type="entry name" value="hemK_fam"/>
    <property type="match status" value="1"/>
</dbReference>
<dbReference type="PANTHER" id="PTHR18895">
    <property type="entry name" value="HEMK METHYLTRANSFERASE"/>
    <property type="match status" value="1"/>
</dbReference>
<dbReference type="PROSITE" id="PS00092">
    <property type="entry name" value="N6_MTASE"/>
    <property type="match status" value="1"/>
</dbReference>
<dbReference type="InterPro" id="IPR007848">
    <property type="entry name" value="Small_mtfrase_dom"/>
</dbReference>
<evidence type="ECO:0000259" key="7">
    <source>
        <dbReference type="Pfam" id="PF17827"/>
    </source>
</evidence>
<organism evidence="8 9">
    <name type="scientific">Skermania pinensis</name>
    <dbReference type="NCBI Taxonomy" id="39122"/>
    <lineage>
        <taxon>Bacteria</taxon>
        <taxon>Bacillati</taxon>
        <taxon>Actinomycetota</taxon>
        <taxon>Actinomycetes</taxon>
        <taxon>Mycobacteriales</taxon>
        <taxon>Gordoniaceae</taxon>
        <taxon>Skermania</taxon>
    </lineage>
</organism>